<dbReference type="Proteomes" id="UP001221411">
    <property type="component" value="Unassembled WGS sequence"/>
</dbReference>
<dbReference type="Pfam" id="PF14518">
    <property type="entry name" value="Haem_oxygenas_2"/>
    <property type="match status" value="1"/>
</dbReference>
<comment type="caution">
    <text evidence="1">The sequence shown here is derived from an EMBL/GenBank/DDBJ whole genome shotgun (WGS) entry which is preliminary data.</text>
</comment>
<dbReference type="EMBL" id="JAQNDO010000001">
    <property type="protein sequence ID" value="MDC0743939.1"/>
    <property type="molecule type" value="Genomic_DNA"/>
</dbReference>
<evidence type="ECO:0008006" key="3">
    <source>
        <dbReference type="Google" id="ProtNLM"/>
    </source>
</evidence>
<reference evidence="1 2" key="1">
    <citation type="submission" date="2022-11" db="EMBL/GenBank/DDBJ databases">
        <title>Minimal conservation of predation-associated metabolite biosynthetic gene clusters underscores biosynthetic potential of Myxococcota including descriptions for ten novel species: Archangium lansinium sp. nov., Myxococcus landrumus sp. nov., Nannocystis bai.</title>
        <authorList>
            <person name="Ahearne A."/>
            <person name="Stevens C."/>
            <person name="Dowd S."/>
        </authorList>
    </citation>
    <scope>NUCLEOTIDE SEQUENCE [LARGE SCALE GENOMIC DNA]</scope>
    <source>
        <strain evidence="1 2">RJM3</strain>
    </source>
</reference>
<keyword evidence="2" id="KW-1185">Reference proteome</keyword>
<accession>A0ABT5ERG5</accession>
<name>A0ABT5ERG5_9BACT</name>
<organism evidence="1 2">
    <name type="scientific">Polyangium mundeleinium</name>
    <dbReference type="NCBI Taxonomy" id="2995306"/>
    <lineage>
        <taxon>Bacteria</taxon>
        <taxon>Pseudomonadati</taxon>
        <taxon>Myxococcota</taxon>
        <taxon>Polyangia</taxon>
        <taxon>Polyangiales</taxon>
        <taxon>Polyangiaceae</taxon>
        <taxon>Polyangium</taxon>
    </lineage>
</organism>
<dbReference type="SUPFAM" id="SSF48613">
    <property type="entry name" value="Heme oxygenase-like"/>
    <property type="match status" value="1"/>
</dbReference>
<evidence type="ECO:0000313" key="2">
    <source>
        <dbReference type="Proteomes" id="UP001221411"/>
    </source>
</evidence>
<dbReference type="Gene3D" id="1.20.910.10">
    <property type="entry name" value="Heme oxygenase-like"/>
    <property type="match status" value="1"/>
</dbReference>
<protein>
    <recommendedName>
        <fullName evidence="3">Thiaminase-2/PQQC domain-containing protein</fullName>
    </recommendedName>
</protein>
<proteinExistence type="predicted"/>
<dbReference type="InterPro" id="IPR016084">
    <property type="entry name" value="Haem_Oase-like_multi-hlx"/>
</dbReference>
<sequence length="288" mass="30582">MAPRAEEESPIVQGSDITWARIAEGKIVVATSARAFLHEEELAFGGPFSVPPEGPASLAATRNLLDGALGVAQREGAAPPRRELTLAGWIHRLAGYFHTTHATPRLMIEAAARFEGEGRAALAAWAHEKSRDEHGHDALALRDLASLGYDARALVAAHVPETAAALVDFFTSLVRGPGDPARCVGYAFALERLAATRSAAEVRVVQAVLPSGVDATRCLRVHSAAGTDADHVDDIVTLVSGLPHGEREAIARAAYETTRIGRFARGSSARSDDDLSVMFEPFRVKLGA</sequence>
<gene>
    <name evidence="1" type="ORF">POL67_21600</name>
</gene>
<evidence type="ECO:0000313" key="1">
    <source>
        <dbReference type="EMBL" id="MDC0743939.1"/>
    </source>
</evidence>
<dbReference type="RefSeq" id="WP_271919962.1">
    <property type="nucleotide sequence ID" value="NZ_JAQNDO010000001.1"/>
</dbReference>